<gene>
    <name evidence="1" type="ORF">AFUS01_LOCUS36226</name>
</gene>
<comment type="caution">
    <text evidence="1">The sequence shown here is derived from an EMBL/GenBank/DDBJ whole genome shotgun (WGS) entry which is preliminary data.</text>
</comment>
<protein>
    <submittedName>
        <fullName evidence="1">Uncharacterized protein</fullName>
    </submittedName>
</protein>
<organism evidence="1 2">
    <name type="scientific">Allacma fusca</name>
    <dbReference type="NCBI Taxonomy" id="39272"/>
    <lineage>
        <taxon>Eukaryota</taxon>
        <taxon>Metazoa</taxon>
        <taxon>Ecdysozoa</taxon>
        <taxon>Arthropoda</taxon>
        <taxon>Hexapoda</taxon>
        <taxon>Collembola</taxon>
        <taxon>Symphypleona</taxon>
        <taxon>Sminthuridae</taxon>
        <taxon>Allacma</taxon>
    </lineage>
</organism>
<proteinExistence type="predicted"/>
<dbReference type="AlphaFoldDB" id="A0A8J2L6M8"/>
<name>A0A8J2L6M8_9HEXA</name>
<sequence>VTPIQRAYESLAFLVLKGEFLPPSLYSLWQTVIPPICAIEAQIDVPAFCSLLFGILDGRDVQQLNLPFLPAITWGAPAPYSARVLAHWFQLVSSGKFQKYSYGARTNLEKYGSREPPVYNISSVTVPIMTMWGEN</sequence>
<dbReference type="Proteomes" id="UP000708208">
    <property type="component" value="Unassembled WGS sequence"/>
</dbReference>
<dbReference type="EMBL" id="CAJVCH010538806">
    <property type="protein sequence ID" value="CAG7826158.1"/>
    <property type="molecule type" value="Genomic_DNA"/>
</dbReference>
<dbReference type="PANTHER" id="PTHR11005">
    <property type="entry name" value="LYSOSOMAL ACID LIPASE-RELATED"/>
    <property type="match status" value="1"/>
</dbReference>
<accession>A0A8J2L6M8</accession>
<dbReference type="OrthoDB" id="7551069at2759"/>
<feature type="non-terminal residue" evidence="1">
    <location>
        <position position="135"/>
    </location>
</feature>
<feature type="non-terminal residue" evidence="1">
    <location>
        <position position="1"/>
    </location>
</feature>
<evidence type="ECO:0000313" key="2">
    <source>
        <dbReference type="Proteomes" id="UP000708208"/>
    </source>
</evidence>
<evidence type="ECO:0000313" key="1">
    <source>
        <dbReference type="EMBL" id="CAG7826158.1"/>
    </source>
</evidence>
<reference evidence="1" key="1">
    <citation type="submission" date="2021-06" db="EMBL/GenBank/DDBJ databases">
        <authorList>
            <person name="Hodson N. C."/>
            <person name="Mongue J. A."/>
            <person name="Jaron S. K."/>
        </authorList>
    </citation>
    <scope>NUCLEOTIDE SEQUENCE</scope>
</reference>
<keyword evidence="2" id="KW-1185">Reference proteome</keyword>